<dbReference type="InterPro" id="IPR026881">
    <property type="entry name" value="WYL_dom"/>
</dbReference>
<feature type="domain" description="HTH deoR-type" evidence="4">
    <location>
        <begin position="36"/>
        <end position="91"/>
    </location>
</feature>
<keyword evidence="6" id="KW-1185">Reference proteome</keyword>
<sequence length="370" mass="38866">MTIEDAGRVVGDAFDEAEAEAERAGGRPAGSAGTSPSARMLRLLGLLQTHRYWAGMELADRLGVSPRTLRRDVDRLRELGYPVQASRGVAGGYQLKAGAAVPPLLLDDDEAVAIVAGLRGAVAGSVAGIEEAAVRALAKVTQVIPPRLRHRADALGAYTVPVPLGGPPVDAGLLTAIALAARASEQIRFGYTDREGAVTRRRVEPDRLVSLGGRWYLVGWDVDRADWRTFRLDRIAGPLTTGARFRPRELPGGDAAAFVRAAVRAVPRSGRHQVDVLVRAPVADVARAVGQWGTVEPEGPAAPDGPGDGDRCRLRMAVDDLAWPMLVLASVGAPFEVLGPPELTTYLRSVAGLFGGSRAAPGTGAGPRTG</sequence>
<dbReference type="PANTHER" id="PTHR34580:SF3">
    <property type="entry name" value="PROTEIN PAFB"/>
    <property type="match status" value="1"/>
</dbReference>
<evidence type="ECO:0000256" key="1">
    <source>
        <dbReference type="ARBA" id="ARBA00023015"/>
    </source>
</evidence>
<dbReference type="InterPro" id="IPR013196">
    <property type="entry name" value="HTH_11"/>
</dbReference>
<dbReference type="Pfam" id="PF13280">
    <property type="entry name" value="WYL"/>
    <property type="match status" value="1"/>
</dbReference>
<dbReference type="CDD" id="cd00090">
    <property type="entry name" value="HTH_ARSR"/>
    <property type="match status" value="1"/>
</dbReference>
<comment type="caution">
    <text evidence="5">The sequence shown here is derived from an EMBL/GenBank/DDBJ whole genome shotgun (WGS) entry which is preliminary data.</text>
</comment>
<dbReference type="PROSITE" id="PS52050">
    <property type="entry name" value="WYL"/>
    <property type="match status" value="1"/>
</dbReference>
<dbReference type="InterPro" id="IPR051534">
    <property type="entry name" value="CBASS_pafABC_assoc_protein"/>
</dbReference>
<dbReference type="Gene3D" id="1.10.10.10">
    <property type="entry name" value="Winged helix-like DNA-binding domain superfamily/Winged helix DNA-binding domain"/>
    <property type="match status" value="1"/>
</dbReference>
<keyword evidence="2" id="KW-0238">DNA-binding</keyword>
<evidence type="ECO:0000313" key="6">
    <source>
        <dbReference type="Proteomes" id="UP000604475"/>
    </source>
</evidence>
<evidence type="ECO:0000256" key="2">
    <source>
        <dbReference type="ARBA" id="ARBA00023125"/>
    </source>
</evidence>
<dbReference type="PANTHER" id="PTHR34580">
    <property type="match status" value="1"/>
</dbReference>
<accession>A0A937UVY8</accession>
<organism evidence="5 6">
    <name type="scientific">Frankia nepalensis</name>
    <dbReference type="NCBI Taxonomy" id="1836974"/>
    <lineage>
        <taxon>Bacteria</taxon>
        <taxon>Bacillati</taxon>
        <taxon>Actinomycetota</taxon>
        <taxon>Actinomycetes</taxon>
        <taxon>Frankiales</taxon>
        <taxon>Frankiaceae</taxon>
        <taxon>Frankia</taxon>
    </lineage>
</organism>
<dbReference type="PROSITE" id="PS00894">
    <property type="entry name" value="HTH_DEOR_1"/>
    <property type="match status" value="1"/>
</dbReference>
<dbReference type="InterPro" id="IPR028349">
    <property type="entry name" value="PafC-like"/>
</dbReference>
<gene>
    <name evidence="5" type="ORF">I7412_42470</name>
</gene>
<dbReference type="InterPro" id="IPR036388">
    <property type="entry name" value="WH-like_DNA-bd_sf"/>
</dbReference>
<dbReference type="InterPro" id="IPR018356">
    <property type="entry name" value="Tscrpt_reg_HTH_DeoR_CS"/>
</dbReference>
<dbReference type="InterPro" id="IPR001034">
    <property type="entry name" value="DeoR_HTH"/>
</dbReference>
<dbReference type="PIRSF" id="PIRSF016838">
    <property type="entry name" value="PafC"/>
    <property type="match status" value="1"/>
</dbReference>
<dbReference type="EMBL" id="JAEACQ010000395">
    <property type="protein sequence ID" value="MBL7633705.1"/>
    <property type="molecule type" value="Genomic_DNA"/>
</dbReference>
<proteinExistence type="predicted"/>
<protein>
    <submittedName>
        <fullName evidence="5">YafY family transcriptional regulator</fullName>
    </submittedName>
</protein>
<dbReference type="Proteomes" id="UP000604475">
    <property type="component" value="Unassembled WGS sequence"/>
</dbReference>
<name>A0A937UVY8_9ACTN</name>
<evidence type="ECO:0000256" key="3">
    <source>
        <dbReference type="ARBA" id="ARBA00023163"/>
    </source>
</evidence>
<evidence type="ECO:0000259" key="4">
    <source>
        <dbReference type="PROSITE" id="PS51000"/>
    </source>
</evidence>
<keyword evidence="1" id="KW-0805">Transcription regulation</keyword>
<dbReference type="Pfam" id="PF08279">
    <property type="entry name" value="HTH_11"/>
    <property type="match status" value="1"/>
</dbReference>
<dbReference type="GO" id="GO:0003677">
    <property type="term" value="F:DNA binding"/>
    <property type="evidence" value="ECO:0007669"/>
    <property type="project" value="UniProtKB-KW"/>
</dbReference>
<dbReference type="PROSITE" id="PS51000">
    <property type="entry name" value="HTH_DEOR_2"/>
    <property type="match status" value="1"/>
</dbReference>
<reference evidence="5" key="1">
    <citation type="submission" date="2020-12" db="EMBL/GenBank/DDBJ databases">
        <title>Genomic characterization of non-nitrogen-fixing Frankia strains.</title>
        <authorList>
            <person name="Carlos-Shanley C."/>
            <person name="Guerra T."/>
            <person name="Hahn D."/>
        </authorList>
    </citation>
    <scope>NUCLEOTIDE SEQUENCE</scope>
    <source>
        <strain evidence="5">CN6</strain>
    </source>
</reference>
<dbReference type="InterPro" id="IPR011991">
    <property type="entry name" value="ArsR-like_HTH"/>
</dbReference>
<dbReference type="InterPro" id="IPR057727">
    <property type="entry name" value="WCX_dom"/>
</dbReference>
<dbReference type="SUPFAM" id="SSF46785">
    <property type="entry name" value="Winged helix' DNA-binding domain"/>
    <property type="match status" value="1"/>
</dbReference>
<evidence type="ECO:0000313" key="5">
    <source>
        <dbReference type="EMBL" id="MBL7633705.1"/>
    </source>
</evidence>
<dbReference type="Pfam" id="PF25583">
    <property type="entry name" value="WCX"/>
    <property type="match status" value="1"/>
</dbReference>
<dbReference type="GO" id="GO:0003700">
    <property type="term" value="F:DNA-binding transcription factor activity"/>
    <property type="evidence" value="ECO:0007669"/>
    <property type="project" value="InterPro"/>
</dbReference>
<dbReference type="InterPro" id="IPR036390">
    <property type="entry name" value="WH_DNA-bd_sf"/>
</dbReference>
<dbReference type="AlphaFoldDB" id="A0A937UVY8"/>
<keyword evidence="3" id="KW-0804">Transcription</keyword>